<dbReference type="EMBL" id="CP000384">
    <property type="protein sequence ID" value="ABG09162.1"/>
    <property type="molecule type" value="Genomic_DNA"/>
</dbReference>
<protein>
    <submittedName>
        <fullName evidence="3">Alpha/beta hydrolase fold-3</fullName>
    </submittedName>
</protein>
<dbReference type="InterPro" id="IPR050300">
    <property type="entry name" value="GDXG_lipolytic_enzyme"/>
</dbReference>
<dbReference type="KEGG" id="mmc:Mmcs_3055"/>
<reference evidence="3" key="1">
    <citation type="submission" date="2006-06" db="EMBL/GenBank/DDBJ databases">
        <title>Complete sequence of chromosome of Mycobacterium sp. MCS.</title>
        <authorList>
            <consortium name="US DOE Joint Genome Institute"/>
            <person name="Copeland A."/>
            <person name="Lucas S."/>
            <person name="Lapidus A."/>
            <person name="Barry K."/>
            <person name="Detter J.C."/>
            <person name="Glavina del Rio T."/>
            <person name="Hammon N."/>
            <person name="Israni S."/>
            <person name="Dalin E."/>
            <person name="Tice H."/>
            <person name="Pitluck S."/>
            <person name="Martinez M."/>
            <person name="Schmutz J."/>
            <person name="Larimer F."/>
            <person name="Land M."/>
            <person name="Hauser L."/>
            <person name="Kyrpides N."/>
            <person name="Kim E."/>
            <person name="Miller C.D."/>
            <person name="Hughes J.E."/>
            <person name="Anderson A.J."/>
            <person name="Sims R.C."/>
            <person name="Richardson P."/>
        </authorList>
    </citation>
    <scope>NUCLEOTIDE SEQUENCE [LARGE SCALE GENOMIC DNA]</scope>
    <source>
        <strain evidence="3">MCS</strain>
    </source>
</reference>
<organism evidence="3">
    <name type="scientific">Mycobacterium sp. (strain MCS)</name>
    <dbReference type="NCBI Taxonomy" id="164756"/>
    <lineage>
        <taxon>Bacteria</taxon>
        <taxon>Bacillati</taxon>
        <taxon>Actinomycetota</taxon>
        <taxon>Actinomycetes</taxon>
        <taxon>Mycobacteriales</taxon>
        <taxon>Mycobacteriaceae</taxon>
        <taxon>Mycobacterium</taxon>
    </lineage>
</organism>
<sequence precursor="true">MKRSAAAVIGGATAAVAAGRYLLAREALSAVARDLRSPVLPYVAAPSSRRSMLVTRAFTRLPTPAGDGVTVTESRVGETAVRVVITAPAGGGTSRPAVMWIHSGGFVVGSPQLERFITGQIARELGATVVSPDYRLAPEHAVPAALDDCMATLRWMRTNADRLGIDADRIVVGGASAGGGLAATVAQRSLDEGCPLRGQALAYPMLDDRSVLRADHGGRGRFVWTPASNRFGWTAYLGHPPDTSEAPAYAAAARRSELSGLAPAWIGVGQLDLLHDDCVSYAERLESSGVPCELITVPGMYHAADAIAARALSMQTFCASMLNFMRARLS</sequence>
<dbReference type="Gene3D" id="3.40.50.1820">
    <property type="entry name" value="alpha/beta hydrolase"/>
    <property type="match status" value="1"/>
</dbReference>
<evidence type="ECO:0000259" key="2">
    <source>
        <dbReference type="Pfam" id="PF07859"/>
    </source>
</evidence>
<name>A0A5Q5BLD9_MYCSS</name>
<dbReference type="PANTHER" id="PTHR48081:SF8">
    <property type="entry name" value="ALPHA_BETA HYDROLASE FOLD-3 DOMAIN-CONTAINING PROTEIN-RELATED"/>
    <property type="match status" value="1"/>
</dbReference>
<dbReference type="AlphaFoldDB" id="A0A5Q5BLD9"/>
<dbReference type="SUPFAM" id="SSF53474">
    <property type="entry name" value="alpha/beta-Hydrolases"/>
    <property type="match status" value="1"/>
</dbReference>
<accession>A0A5Q5BLD9</accession>
<keyword evidence="1 3" id="KW-0378">Hydrolase</keyword>
<dbReference type="GO" id="GO:0016787">
    <property type="term" value="F:hydrolase activity"/>
    <property type="evidence" value="ECO:0007669"/>
    <property type="project" value="UniProtKB-KW"/>
</dbReference>
<dbReference type="InterPro" id="IPR029058">
    <property type="entry name" value="AB_hydrolase_fold"/>
</dbReference>
<proteinExistence type="predicted"/>
<evidence type="ECO:0000313" key="3">
    <source>
        <dbReference type="EMBL" id="ABG09162.1"/>
    </source>
</evidence>
<gene>
    <name evidence="3" type="ordered locus">Mmcs_3055</name>
</gene>
<feature type="domain" description="Alpha/beta hydrolase fold-3" evidence="2">
    <location>
        <begin position="98"/>
        <end position="303"/>
    </location>
</feature>
<dbReference type="PANTHER" id="PTHR48081">
    <property type="entry name" value="AB HYDROLASE SUPERFAMILY PROTEIN C4A8.06C"/>
    <property type="match status" value="1"/>
</dbReference>
<dbReference type="Pfam" id="PF07859">
    <property type="entry name" value="Abhydrolase_3"/>
    <property type="match status" value="1"/>
</dbReference>
<evidence type="ECO:0000256" key="1">
    <source>
        <dbReference type="ARBA" id="ARBA00022801"/>
    </source>
</evidence>
<dbReference type="InterPro" id="IPR013094">
    <property type="entry name" value="AB_hydrolase_3"/>
</dbReference>